<dbReference type="AlphaFoldDB" id="A0A1A9UV19"/>
<accession>A0A1A9UV19</accession>
<protein>
    <submittedName>
        <fullName evidence="1">Uncharacterized protein</fullName>
    </submittedName>
</protein>
<dbReference type="VEuPathDB" id="VectorBase:GAUT016571"/>
<evidence type="ECO:0000313" key="1">
    <source>
        <dbReference type="EnsemblMetazoa" id="GAUT016571-PA"/>
    </source>
</evidence>
<sequence>MKTRQTLIKLSNFSLSDECNCVIHTSIRKCVKLYDDFIWLNIAVTLRQLSSKISFCPFLSMRIFTTLRKILRPVLETIDIEKIGFFHCDGVKCRIPDVALDYLWKKVDDSNHHLKTCDLTPMDFSFQNYI</sequence>
<proteinExistence type="predicted"/>
<organism evidence="1 2">
    <name type="scientific">Glossina austeni</name>
    <name type="common">Savannah tsetse fly</name>
    <dbReference type="NCBI Taxonomy" id="7395"/>
    <lineage>
        <taxon>Eukaryota</taxon>
        <taxon>Metazoa</taxon>
        <taxon>Ecdysozoa</taxon>
        <taxon>Arthropoda</taxon>
        <taxon>Hexapoda</taxon>
        <taxon>Insecta</taxon>
        <taxon>Pterygota</taxon>
        <taxon>Neoptera</taxon>
        <taxon>Endopterygota</taxon>
        <taxon>Diptera</taxon>
        <taxon>Brachycera</taxon>
        <taxon>Muscomorpha</taxon>
        <taxon>Hippoboscoidea</taxon>
        <taxon>Glossinidae</taxon>
        <taxon>Glossina</taxon>
    </lineage>
</organism>
<evidence type="ECO:0000313" key="2">
    <source>
        <dbReference type="Proteomes" id="UP000078200"/>
    </source>
</evidence>
<name>A0A1A9UV19_GLOAU</name>
<keyword evidence="2" id="KW-1185">Reference proteome</keyword>
<reference evidence="1" key="1">
    <citation type="submission" date="2020-05" db="UniProtKB">
        <authorList>
            <consortium name="EnsemblMetazoa"/>
        </authorList>
    </citation>
    <scope>IDENTIFICATION</scope>
    <source>
        <strain evidence="1">TTRI</strain>
    </source>
</reference>
<dbReference type="EnsemblMetazoa" id="GAUT016571-RA">
    <property type="protein sequence ID" value="GAUT016571-PA"/>
    <property type="gene ID" value="GAUT016571"/>
</dbReference>
<dbReference type="Proteomes" id="UP000078200">
    <property type="component" value="Unassembled WGS sequence"/>
</dbReference>